<evidence type="ECO:0000313" key="1">
    <source>
        <dbReference type="Proteomes" id="UP000813463"/>
    </source>
</evidence>
<gene>
    <name evidence="2 3" type="primary">LOC130466168</name>
</gene>
<dbReference type="SUPFAM" id="SSF54001">
    <property type="entry name" value="Cysteine proteinases"/>
    <property type="match status" value="1"/>
</dbReference>
<organism evidence="1 3">
    <name type="scientific">Spinacia oleracea</name>
    <name type="common">Spinach</name>
    <dbReference type="NCBI Taxonomy" id="3562"/>
    <lineage>
        <taxon>Eukaryota</taxon>
        <taxon>Viridiplantae</taxon>
        <taxon>Streptophyta</taxon>
        <taxon>Embryophyta</taxon>
        <taxon>Tracheophyta</taxon>
        <taxon>Spermatophyta</taxon>
        <taxon>Magnoliopsida</taxon>
        <taxon>eudicotyledons</taxon>
        <taxon>Gunneridae</taxon>
        <taxon>Pentapetalae</taxon>
        <taxon>Caryophyllales</taxon>
        <taxon>Chenopodiaceae</taxon>
        <taxon>Chenopodioideae</taxon>
        <taxon>Anserineae</taxon>
        <taxon>Spinacia</taxon>
    </lineage>
</organism>
<evidence type="ECO:0008006" key="4">
    <source>
        <dbReference type="Google" id="ProtNLM"/>
    </source>
</evidence>
<sequence>MLVQKIASEHNGSDFILLKNLKLKRSYGRAYQVYKCNGGHCPNKTSFKSCKPIHIECAQQIGGTECGYYVMKFMLEIVTLQHDYEGRLDEVYTPRTAPYASEEIDVVREQWAKFFTTKYLLLT</sequence>
<protein>
    <recommendedName>
        <fullName evidence="4">Ubiquitin-like protease family profile domain-containing protein</fullName>
    </recommendedName>
</protein>
<keyword evidence="1" id="KW-1185">Reference proteome</keyword>
<accession>A0ABM3R5I3</accession>
<dbReference type="InterPro" id="IPR038765">
    <property type="entry name" value="Papain-like_cys_pep_sf"/>
</dbReference>
<dbReference type="RefSeq" id="XP_056690848.1">
    <property type="nucleotide sequence ID" value="XM_056834870.1"/>
</dbReference>
<reference evidence="2 3" key="2">
    <citation type="submission" date="2025-05" db="UniProtKB">
        <authorList>
            <consortium name="RefSeq"/>
        </authorList>
    </citation>
    <scope>IDENTIFICATION</scope>
    <source>
        <tissue evidence="2 3">Leaf</tissue>
    </source>
</reference>
<dbReference type="GeneID" id="130466168"/>
<reference evidence="1" key="1">
    <citation type="journal article" date="2021" name="Nat. Commun.">
        <title>Genomic analyses provide insights into spinach domestication and the genetic basis of agronomic traits.</title>
        <authorList>
            <person name="Cai X."/>
            <person name="Sun X."/>
            <person name="Xu C."/>
            <person name="Sun H."/>
            <person name="Wang X."/>
            <person name="Ge C."/>
            <person name="Zhang Z."/>
            <person name="Wang Q."/>
            <person name="Fei Z."/>
            <person name="Jiao C."/>
            <person name="Wang Q."/>
        </authorList>
    </citation>
    <scope>NUCLEOTIDE SEQUENCE [LARGE SCALE GENOMIC DNA]</scope>
    <source>
        <strain evidence="1">cv. Varoflay</strain>
    </source>
</reference>
<dbReference type="RefSeq" id="XP_056690849.1">
    <property type="nucleotide sequence ID" value="XM_056834871.1"/>
</dbReference>
<evidence type="ECO:0000313" key="2">
    <source>
        <dbReference type="RefSeq" id="XP_056690848.1"/>
    </source>
</evidence>
<proteinExistence type="predicted"/>
<dbReference type="Proteomes" id="UP000813463">
    <property type="component" value="Chromosome 1"/>
</dbReference>
<name>A0ABM3R5I3_SPIOL</name>
<evidence type="ECO:0000313" key="3">
    <source>
        <dbReference type="RefSeq" id="XP_056690849.1"/>
    </source>
</evidence>